<comment type="caution">
    <text evidence="1">The sequence shown here is derived from an EMBL/GenBank/DDBJ whole genome shotgun (WGS) entry which is preliminary data.</text>
</comment>
<sequence>MKEVEYKLFYKPSGTVWKHFYLNAKNDGEAKIEAKEEMESFNIVRYGVEKITKERIL</sequence>
<name>A0A9X0YQM2_9BACI</name>
<dbReference type="AlphaFoldDB" id="A0A9X0YQM2"/>
<evidence type="ECO:0000313" key="1">
    <source>
        <dbReference type="EMBL" id="MBP2077115.1"/>
    </source>
</evidence>
<accession>A0A9X0YQM2</accession>
<reference evidence="1" key="1">
    <citation type="submission" date="2021-03" db="EMBL/GenBank/DDBJ databases">
        <title>Genomic Encyclopedia of Type Strains, Phase IV (KMG-IV): sequencing the most valuable type-strain genomes for metagenomic binning, comparative biology and taxonomic classification.</title>
        <authorList>
            <person name="Goeker M."/>
        </authorList>
    </citation>
    <scope>NUCLEOTIDE SEQUENCE</scope>
    <source>
        <strain evidence="1">DSM 107338</strain>
    </source>
</reference>
<gene>
    <name evidence="1" type="ORF">J2Z64_001346</name>
</gene>
<dbReference type="Proteomes" id="UP001138793">
    <property type="component" value="Unassembled WGS sequence"/>
</dbReference>
<dbReference type="EMBL" id="JAGGMB010000003">
    <property type="protein sequence ID" value="MBP2077115.1"/>
    <property type="molecule type" value="Genomic_DNA"/>
</dbReference>
<organism evidence="1 2">
    <name type="scientific">Oceanobacillus polygoni</name>
    <dbReference type="NCBI Taxonomy" id="1235259"/>
    <lineage>
        <taxon>Bacteria</taxon>
        <taxon>Bacillati</taxon>
        <taxon>Bacillota</taxon>
        <taxon>Bacilli</taxon>
        <taxon>Bacillales</taxon>
        <taxon>Bacillaceae</taxon>
        <taxon>Oceanobacillus</taxon>
    </lineage>
</organism>
<proteinExistence type="predicted"/>
<keyword evidence="2" id="KW-1185">Reference proteome</keyword>
<protein>
    <submittedName>
        <fullName evidence="1">Uncharacterized protein</fullName>
    </submittedName>
</protein>
<dbReference type="RefSeq" id="WP_187773640.1">
    <property type="nucleotide sequence ID" value="NZ_JAGGMB010000003.1"/>
</dbReference>
<evidence type="ECO:0000313" key="2">
    <source>
        <dbReference type="Proteomes" id="UP001138793"/>
    </source>
</evidence>